<proteinExistence type="predicted"/>
<evidence type="ECO:0000313" key="3">
    <source>
        <dbReference type="EMBL" id="KAK5118940.1"/>
    </source>
</evidence>
<name>A0AAN7TK45_9PEZI</name>
<dbReference type="PANTHER" id="PTHR13379">
    <property type="entry name" value="UNCHARACTERIZED DUF1308"/>
    <property type="match status" value="1"/>
</dbReference>
<evidence type="ECO:0000259" key="2">
    <source>
        <dbReference type="Pfam" id="PF07000"/>
    </source>
</evidence>
<feature type="compositionally biased region" description="Basic and acidic residues" evidence="1">
    <location>
        <begin position="498"/>
        <end position="518"/>
    </location>
</feature>
<evidence type="ECO:0000313" key="4">
    <source>
        <dbReference type="Proteomes" id="UP001310890"/>
    </source>
</evidence>
<feature type="region of interest" description="Disordered" evidence="1">
    <location>
        <begin position="498"/>
        <end position="541"/>
    </location>
</feature>
<dbReference type="AlphaFoldDB" id="A0AAN7TK45"/>
<sequence length="580" mass="63982">MEKADEEPSEKPGPSVIDLVQRAQVLLAELQVFRDRLRHLRQEGNVELSHFRGTVQSELAMLERLLEKPNDTATTHVARSSNLPFLETLWRTVKPSRNLVSLQKRIYTVPGTKQQSQGLRHVRCNGQVTKGKGAKDGAVVVDAITDGGRTWTKVSLITNSRLLFDLAKQGWDSGGSDFDDDEEGQPPSYQVDDLDRDVPLVKTAKELCYAATCFRVRSKRPTVHMVLPRVRYGETSEVDSILDACKAAGVTLHCGTINSVPNPAPSIEDAVQNMAPDPLDSFSNILNIDCTILLALVSEFSHAKVSKQPWFHTALRRQVEIEDNENLLPSLLYPAMGNHELVSTREAVDRMRDIVSTIGTPSEKARTAILLGDDTTLDRAGLTAEMQAWSAYPVPNDWQLPILTIDAHPASNRNSNSNSNDSRLPPQAEVIAANLTTINRSVFLSGWAAGRTTITSNRTVVKQIETELEALSEGELDEEKWPRIWLCPTARSLVGKEKRGVAGRKAELEGKEEGDGKAKGSGKVKGKGKAWPMPDPLRREQQRRNGLDVLGLRAGHEVEDLRPNGYPCEEVLAAKAASLR</sequence>
<evidence type="ECO:0000256" key="1">
    <source>
        <dbReference type="SAM" id="MobiDB-lite"/>
    </source>
</evidence>
<reference evidence="3" key="1">
    <citation type="submission" date="2023-08" db="EMBL/GenBank/DDBJ databases">
        <title>Black Yeasts Isolated from many extreme environments.</title>
        <authorList>
            <person name="Coleine C."/>
            <person name="Stajich J.E."/>
            <person name="Selbmann L."/>
        </authorList>
    </citation>
    <scope>NUCLEOTIDE SEQUENCE</scope>
    <source>
        <strain evidence="3">CCFEE 5401</strain>
    </source>
</reference>
<dbReference type="InterPro" id="IPR010733">
    <property type="entry name" value="DUF1308"/>
</dbReference>
<accession>A0AAN7TK45</accession>
<feature type="domain" description="DUF1308" evidence="2">
    <location>
        <begin position="286"/>
        <end position="372"/>
    </location>
</feature>
<protein>
    <recommendedName>
        <fullName evidence="2">DUF1308 domain-containing protein</fullName>
    </recommendedName>
</protein>
<dbReference type="PANTHER" id="PTHR13379:SF0">
    <property type="entry name" value="UPF0415 PROTEIN C7ORF25"/>
    <property type="match status" value="1"/>
</dbReference>
<dbReference type="Proteomes" id="UP001310890">
    <property type="component" value="Unassembled WGS sequence"/>
</dbReference>
<dbReference type="Pfam" id="PF07000">
    <property type="entry name" value="DUF1308"/>
    <property type="match status" value="1"/>
</dbReference>
<organism evidence="3 4">
    <name type="scientific">Meristemomyces frigidus</name>
    <dbReference type="NCBI Taxonomy" id="1508187"/>
    <lineage>
        <taxon>Eukaryota</taxon>
        <taxon>Fungi</taxon>
        <taxon>Dikarya</taxon>
        <taxon>Ascomycota</taxon>
        <taxon>Pezizomycotina</taxon>
        <taxon>Dothideomycetes</taxon>
        <taxon>Dothideomycetidae</taxon>
        <taxon>Mycosphaerellales</taxon>
        <taxon>Teratosphaeriaceae</taxon>
        <taxon>Meristemomyces</taxon>
    </lineage>
</organism>
<gene>
    <name evidence="3" type="ORF">LTR62_000151</name>
</gene>
<comment type="caution">
    <text evidence="3">The sequence shown here is derived from an EMBL/GenBank/DDBJ whole genome shotgun (WGS) entry which is preliminary data.</text>
</comment>
<dbReference type="EMBL" id="JAVRRL010000001">
    <property type="protein sequence ID" value="KAK5118940.1"/>
    <property type="molecule type" value="Genomic_DNA"/>
</dbReference>